<keyword evidence="5 8" id="KW-1133">Transmembrane helix</keyword>
<evidence type="ECO:0000313" key="9">
    <source>
        <dbReference type="EMBL" id="MBA8886277.1"/>
    </source>
</evidence>
<keyword evidence="7" id="KW-0460">Magnesium</keyword>
<keyword evidence="2" id="KW-1003">Cell membrane</keyword>
<name>A0A839EPN7_9GAMM</name>
<organism evidence="9 10">
    <name type="scientific">Dokdonella fugitiva</name>
    <dbReference type="NCBI Taxonomy" id="328517"/>
    <lineage>
        <taxon>Bacteria</taxon>
        <taxon>Pseudomonadati</taxon>
        <taxon>Pseudomonadota</taxon>
        <taxon>Gammaproteobacteria</taxon>
        <taxon>Lysobacterales</taxon>
        <taxon>Rhodanobacteraceae</taxon>
        <taxon>Dokdonella</taxon>
    </lineage>
</organism>
<dbReference type="InterPro" id="IPR000715">
    <property type="entry name" value="Glycosyl_transferase_4"/>
</dbReference>
<protein>
    <submittedName>
        <fullName evidence="9">UDP-N-acetylmuramyl pentapeptide phosphotransferase/UDP-N-acetylglucosamine-1-phosphate transferase</fullName>
    </submittedName>
</protein>
<dbReference type="GO" id="GO:0044038">
    <property type="term" value="P:cell wall macromolecule biosynthetic process"/>
    <property type="evidence" value="ECO:0007669"/>
    <property type="project" value="TreeGrafter"/>
</dbReference>
<dbReference type="AlphaFoldDB" id="A0A839EPN7"/>
<dbReference type="GO" id="GO:0005886">
    <property type="term" value="C:plasma membrane"/>
    <property type="evidence" value="ECO:0007669"/>
    <property type="project" value="UniProtKB-SubCell"/>
</dbReference>
<evidence type="ECO:0000313" key="10">
    <source>
        <dbReference type="Proteomes" id="UP000550401"/>
    </source>
</evidence>
<feature type="binding site" evidence="7">
    <location>
        <position position="213"/>
    </location>
    <ligand>
        <name>Mg(2+)</name>
        <dbReference type="ChEBI" id="CHEBI:18420"/>
    </ligand>
</feature>
<feature type="transmembrane region" description="Helical" evidence="8">
    <location>
        <begin position="131"/>
        <end position="150"/>
    </location>
</feature>
<dbReference type="GO" id="GO:0071555">
    <property type="term" value="P:cell wall organization"/>
    <property type="evidence" value="ECO:0007669"/>
    <property type="project" value="TreeGrafter"/>
</dbReference>
<feature type="transmembrane region" description="Helical" evidence="8">
    <location>
        <begin position="74"/>
        <end position="91"/>
    </location>
</feature>
<dbReference type="CDD" id="cd06854">
    <property type="entry name" value="GT_WbpL_WbcO_like"/>
    <property type="match status" value="1"/>
</dbReference>
<feature type="transmembrane region" description="Helical" evidence="8">
    <location>
        <begin position="288"/>
        <end position="307"/>
    </location>
</feature>
<dbReference type="Pfam" id="PF00953">
    <property type="entry name" value="Glycos_transf_4"/>
    <property type="match status" value="1"/>
</dbReference>
<accession>A0A839EPN7</accession>
<feature type="transmembrane region" description="Helical" evidence="8">
    <location>
        <begin position="185"/>
        <end position="202"/>
    </location>
</feature>
<feature type="transmembrane region" description="Helical" evidence="8">
    <location>
        <begin position="6"/>
        <end position="28"/>
    </location>
</feature>
<evidence type="ECO:0000256" key="2">
    <source>
        <dbReference type="ARBA" id="ARBA00022475"/>
    </source>
</evidence>
<dbReference type="GO" id="GO:0046872">
    <property type="term" value="F:metal ion binding"/>
    <property type="evidence" value="ECO:0007669"/>
    <property type="project" value="UniProtKB-KW"/>
</dbReference>
<evidence type="ECO:0000256" key="1">
    <source>
        <dbReference type="ARBA" id="ARBA00004651"/>
    </source>
</evidence>
<dbReference type="EMBL" id="JACGXL010000001">
    <property type="protein sequence ID" value="MBA8886277.1"/>
    <property type="molecule type" value="Genomic_DNA"/>
</dbReference>
<gene>
    <name evidence="9" type="ORF">FHW12_000468</name>
</gene>
<feature type="transmembrane region" description="Helical" evidence="8">
    <location>
        <begin position="209"/>
        <end position="229"/>
    </location>
</feature>
<proteinExistence type="predicted"/>
<keyword evidence="3 9" id="KW-0808">Transferase</keyword>
<evidence type="ECO:0000256" key="7">
    <source>
        <dbReference type="PIRSR" id="PIRSR600715-1"/>
    </source>
</evidence>
<dbReference type="GO" id="GO:0009103">
    <property type="term" value="P:lipopolysaccharide biosynthetic process"/>
    <property type="evidence" value="ECO:0007669"/>
    <property type="project" value="TreeGrafter"/>
</dbReference>
<comment type="caution">
    <text evidence="9">The sequence shown here is derived from an EMBL/GenBank/DDBJ whole genome shotgun (WGS) entry which is preliminary data.</text>
</comment>
<comment type="subcellular location">
    <subcellularLocation>
        <location evidence="1">Cell membrane</location>
        <topology evidence="1">Multi-pass membrane protein</topology>
    </subcellularLocation>
</comment>
<comment type="cofactor">
    <cofactor evidence="7">
        <name>Mg(2+)</name>
        <dbReference type="ChEBI" id="CHEBI:18420"/>
    </cofactor>
</comment>
<dbReference type="Proteomes" id="UP000550401">
    <property type="component" value="Unassembled WGS sequence"/>
</dbReference>
<feature type="transmembrane region" description="Helical" evidence="8">
    <location>
        <begin position="103"/>
        <end position="125"/>
    </location>
</feature>
<evidence type="ECO:0000256" key="8">
    <source>
        <dbReference type="SAM" id="Phobius"/>
    </source>
</evidence>
<reference evidence="9 10" key="1">
    <citation type="submission" date="2020-07" db="EMBL/GenBank/DDBJ databases">
        <title>Genomic Encyclopedia of Type Strains, Phase IV (KMG-V): Genome sequencing to study the core and pangenomes of soil and plant-associated prokaryotes.</title>
        <authorList>
            <person name="Whitman W."/>
        </authorList>
    </citation>
    <scope>NUCLEOTIDE SEQUENCE [LARGE SCALE GENOMIC DNA]</scope>
    <source>
        <strain evidence="9 10">RH2WT43</strain>
    </source>
</reference>
<feature type="binding site" evidence="7">
    <location>
        <position position="154"/>
    </location>
    <ligand>
        <name>Mg(2+)</name>
        <dbReference type="ChEBI" id="CHEBI:18420"/>
    </ligand>
</feature>
<evidence type="ECO:0000256" key="6">
    <source>
        <dbReference type="ARBA" id="ARBA00023136"/>
    </source>
</evidence>
<feature type="transmembrane region" description="Helical" evidence="8">
    <location>
        <begin position="162"/>
        <end position="179"/>
    </location>
</feature>
<sequence length="353" mass="37758">MSLSSFATIVASAAVAAIATALAIRYAHRRHLYDLPGQRRSHDVATPRGGGIAIVAAMIAGGVALAIREGRSDYLPLLLPPFLGVAWVGWLDDHGGLSALKRLAMHAVAAAWVCAGPLLLSWGIPIPDTHVDVWAVIAASIAMFAVVWSINLHNFMDGINGLLAWQAIFVFAALAVLFAWREGDGATLCMACAAACIGFLPFNFPRALIFMGDVGSGALGFALAVAVIWQVANDTIAAASGLVLCSAFATDATCTLLSRMLGGRRWYSAHREHLYQWLVRSGFSHARVVAFYMGWNVLVALPVALYMNRTPQIPMPAGLTPSVAVYTLAVAAWWVGKRWCVRRVRQRSAHAAA</sequence>
<dbReference type="RefSeq" id="WP_182529370.1">
    <property type="nucleotide sequence ID" value="NZ_JACGXL010000001.1"/>
</dbReference>
<evidence type="ECO:0000256" key="4">
    <source>
        <dbReference type="ARBA" id="ARBA00022692"/>
    </source>
</evidence>
<feature type="transmembrane region" description="Helical" evidence="8">
    <location>
        <begin position="49"/>
        <end position="68"/>
    </location>
</feature>
<keyword evidence="6 8" id="KW-0472">Membrane</keyword>
<keyword evidence="7" id="KW-0479">Metal-binding</keyword>
<evidence type="ECO:0000256" key="3">
    <source>
        <dbReference type="ARBA" id="ARBA00022679"/>
    </source>
</evidence>
<feature type="transmembrane region" description="Helical" evidence="8">
    <location>
        <begin position="313"/>
        <end position="335"/>
    </location>
</feature>
<dbReference type="PANTHER" id="PTHR22926">
    <property type="entry name" value="PHOSPHO-N-ACETYLMURAMOYL-PENTAPEPTIDE-TRANSFERASE"/>
    <property type="match status" value="1"/>
</dbReference>
<keyword evidence="4 8" id="KW-0812">Transmembrane</keyword>
<evidence type="ECO:0000256" key="5">
    <source>
        <dbReference type="ARBA" id="ARBA00022989"/>
    </source>
</evidence>
<dbReference type="PANTHER" id="PTHR22926:SF3">
    <property type="entry name" value="UNDECAPRENYL-PHOSPHATE ALPHA-N-ACETYLGLUCOSAMINYL 1-PHOSPHATE TRANSFERASE"/>
    <property type="match status" value="1"/>
</dbReference>
<dbReference type="GO" id="GO:0016780">
    <property type="term" value="F:phosphotransferase activity, for other substituted phosphate groups"/>
    <property type="evidence" value="ECO:0007669"/>
    <property type="project" value="InterPro"/>
</dbReference>
<keyword evidence="10" id="KW-1185">Reference proteome</keyword>